<evidence type="ECO:0000313" key="3">
    <source>
        <dbReference type="EMBL" id="KCZ88980.1"/>
    </source>
</evidence>
<dbReference type="InterPro" id="IPR027417">
    <property type="entry name" value="P-loop_NTPase"/>
</dbReference>
<dbReference type="Proteomes" id="UP000024816">
    <property type="component" value="Unassembled WGS sequence"/>
</dbReference>
<reference evidence="3 4" key="1">
    <citation type="journal article" date="2014" name="Antonie Van Leeuwenhoek">
        <title>Hyphomonas beringensis sp. nov. and Hyphomonas chukchiensis sp. nov., isolated from surface seawater of the Bering Sea and Chukchi Sea.</title>
        <authorList>
            <person name="Li C."/>
            <person name="Lai Q."/>
            <person name="Li G."/>
            <person name="Dong C."/>
            <person name="Wang J."/>
            <person name="Liao Y."/>
            <person name="Shao Z."/>
        </authorList>
    </citation>
    <scope>NUCLEOTIDE SEQUENCE [LARGE SCALE GENOMIC DNA]</scope>
    <source>
        <strain evidence="3 4">VP2</strain>
    </source>
</reference>
<dbReference type="GO" id="GO:0005524">
    <property type="term" value="F:ATP binding"/>
    <property type="evidence" value="ECO:0007669"/>
    <property type="project" value="UniProtKB-KW"/>
</dbReference>
<dbReference type="NCBIfam" id="NF040713">
    <property type="entry name" value="ZapE"/>
    <property type="match status" value="1"/>
</dbReference>
<accession>A0A059FEC2</accession>
<dbReference type="OrthoDB" id="9774491at2"/>
<keyword evidence="2" id="KW-0067">ATP-binding</keyword>
<dbReference type="STRING" id="1280952.HJA_06782"/>
<gene>
    <name evidence="3" type="ORF">HJA_06782</name>
</gene>
<dbReference type="RefSeq" id="WP_035579999.1">
    <property type="nucleotide sequence ID" value="NZ_ARYJ01000004.1"/>
</dbReference>
<evidence type="ECO:0000256" key="2">
    <source>
        <dbReference type="ARBA" id="ARBA00022840"/>
    </source>
</evidence>
<evidence type="ECO:0000256" key="1">
    <source>
        <dbReference type="ARBA" id="ARBA00022741"/>
    </source>
</evidence>
<dbReference type="Pfam" id="PF03969">
    <property type="entry name" value="AFG1_ATPase"/>
    <property type="match status" value="1"/>
</dbReference>
<dbReference type="PANTHER" id="PTHR12169:SF6">
    <property type="entry name" value="AFG1-LIKE ATPASE"/>
    <property type="match status" value="1"/>
</dbReference>
<dbReference type="AlphaFoldDB" id="A0A059FEC2"/>
<organism evidence="3 4">
    <name type="scientific">Hyphomonas jannaschiana VP2</name>
    <dbReference type="NCBI Taxonomy" id="1280952"/>
    <lineage>
        <taxon>Bacteria</taxon>
        <taxon>Pseudomonadati</taxon>
        <taxon>Pseudomonadota</taxon>
        <taxon>Alphaproteobacteria</taxon>
        <taxon>Hyphomonadales</taxon>
        <taxon>Hyphomonadaceae</taxon>
        <taxon>Hyphomonas</taxon>
    </lineage>
</organism>
<dbReference type="EMBL" id="ARYJ01000004">
    <property type="protein sequence ID" value="KCZ88980.1"/>
    <property type="molecule type" value="Genomic_DNA"/>
</dbReference>
<dbReference type="InterPro" id="IPR005654">
    <property type="entry name" value="ATPase_AFG1-like"/>
</dbReference>
<keyword evidence="4" id="KW-1185">Reference proteome</keyword>
<evidence type="ECO:0000313" key="4">
    <source>
        <dbReference type="Proteomes" id="UP000024816"/>
    </source>
</evidence>
<protein>
    <submittedName>
        <fullName evidence="3">AFG1 family ATPase</fullName>
    </submittedName>
</protein>
<proteinExistence type="predicted"/>
<dbReference type="SUPFAM" id="SSF52540">
    <property type="entry name" value="P-loop containing nucleoside triphosphate hydrolases"/>
    <property type="match status" value="1"/>
</dbReference>
<dbReference type="Gene3D" id="3.40.50.300">
    <property type="entry name" value="P-loop containing nucleotide triphosphate hydrolases"/>
    <property type="match status" value="1"/>
</dbReference>
<dbReference type="PATRIC" id="fig|1280952.3.peg.1346"/>
<sequence>MANVLRQYRERVDAGLLTNDPVQAEAAERLDDLARRLADPPKGGWFSKPEPVRGLYLWGGVGRGKSMLMDLFFEDAAPKAKRRVHFHEFMAEIQDRLDTWRKMPEGERKRSPWRVKGAGDDPIPPVAKQVAAEAQLLCFDEFQVTQIADAMILARLFDQLFSRGVTMVATSNRVPDDLYKDGINRPLFMPFIQHLKDRCDIFHLASDRDYRLDRLIAAPVWYSPLGPEADAALEEVWTRLTSGAHAQHVTLTVKGRKLEVSREAAGVAWFSFDELCARPLYSRDYLTIAANFHTIILRGIPQLGSEKRNEAARFVALIDALYEAKIKLVASAAAEPETLYPEGDGAFEFERTVSRLHEMRSTDYLAEERVEISVD</sequence>
<dbReference type="PANTHER" id="PTHR12169">
    <property type="entry name" value="ATPASE N2B"/>
    <property type="match status" value="1"/>
</dbReference>
<dbReference type="GO" id="GO:0005737">
    <property type="term" value="C:cytoplasm"/>
    <property type="evidence" value="ECO:0007669"/>
    <property type="project" value="TreeGrafter"/>
</dbReference>
<name>A0A059FEC2_9PROT</name>
<dbReference type="GO" id="GO:0016887">
    <property type="term" value="F:ATP hydrolysis activity"/>
    <property type="evidence" value="ECO:0007669"/>
    <property type="project" value="InterPro"/>
</dbReference>
<comment type="caution">
    <text evidence="3">The sequence shown here is derived from an EMBL/GenBank/DDBJ whole genome shotgun (WGS) entry which is preliminary data.</text>
</comment>
<keyword evidence="1" id="KW-0547">Nucleotide-binding</keyword>
<dbReference type="eggNOG" id="COG1485">
    <property type="taxonomic scope" value="Bacteria"/>
</dbReference>